<keyword evidence="3 5" id="KW-0472">Membrane</keyword>
<feature type="transmembrane region" description="Helical" evidence="5">
    <location>
        <begin position="315"/>
        <end position="338"/>
    </location>
</feature>
<evidence type="ECO:0000256" key="4">
    <source>
        <dbReference type="SAM" id="MobiDB-lite"/>
    </source>
</evidence>
<name>A0A5A8C0N9_CAFRO</name>
<feature type="transmembrane region" description="Helical" evidence="5">
    <location>
        <begin position="240"/>
        <end position="260"/>
    </location>
</feature>
<keyword evidence="2 5" id="KW-1133">Transmembrane helix</keyword>
<evidence type="ECO:0000313" key="6">
    <source>
        <dbReference type="EMBL" id="KAA0146285.1"/>
    </source>
</evidence>
<keyword evidence="1 5" id="KW-0812">Transmembrane</keyword>
<feature type="transmembrane region" description="Helical" evidence="5">
    <location>
        <begin position="358"/>
        <end position="377"/>
    </location>
</feature>
<evidence type="ECO:0000256" key="2">
    <source>
        <dbReference type="ARBA" id="ARBA00022989"/>
    </source>
</evidence>
<feature type="transmembrane region" description="Helical" evidence="5">
    <location>
        <begin position="280"/>
        <end position="303"/>
    </location>
</feature>
<feature type="compositionally biased region" description="Low complexity" evidence="4">
    <location>
        <begin position="423"/>
        <end position="453"/>
    </location>
</feature>
<evidence type="ECO:0000256" key="3">
    <source>
        <dbReference type="ARBA" id="ARBA00023136"/>
    </source>
</evidence>
<feature type="transmembrane region" description="Helical" evidence="5">
    <location>
        <begin position="167"/>
        <end position="186"/>
    </location>
</feature>
<feature type="transmembrane region" description="Helical" evidence="5">
    <location>
        <begin position="100"/>
        <end position="122"/>
    </location>
</feature>
<sequence length="462" mass="44438">MKAGRWLLVAAYCASFVGLGLCIAALGPALLPLATQSGTTVAGMAPVFVARSAGYLSGSLSGPLFDMPWWDGDGLIAASLVLAGIGAALLPVATAVGSQAVLAAMQGVGMGFLDTGANVMTLQHFRNEGGEPDPASGMALQALHASFAIGAILAPLLVGGGGDRWQWGLLGAALVLSTAALLGLYVGCEASYGGLLVAYCVQAVGLSEPTAADITAAYWGAIAVGRVGGVFMARGLSARFMITCAVALSCLAASGLVVTDTLGLGNTASGGGGAGGAVEVALWVLVPCLGLGFSIIFPSAIALAESFGPLAGWQATAMVIGAAIGEASVPPVVAALFGPTDTAAAAASGSVSGSSLPIAVVACCAGIVLFLWAEISAGTRVAGRRSKTKGLPAATSEAPGSDDDEEGAATPGAGLSAGEVELAPSQGGSAAGDAGSAAGDAAGQGAPAPGPAAEPSITGASV</sequence>
<reference evidence="6 7" key="1">
    <citation type="submission" date="2019-07" db="EMBL/GenBank/DDBJ databases">
        <title>Genomes of Cafeteria roenbergensis.</title>
        <authorList>
            <person name="Fischer M.G."/>
            <person name="Hackl T."/>
            <person name="Roman M."/>
        </authorList>
    </citation>
    <scope>NUCLEOTIDE SEQUENCE [LARGE SCALE GENOMIC DNA]</scope>
    <source>
        <strain evidence="6 7">BVI</strain>
    </source>
</reference>
<dbReference type="SUPFAM" id="SSF103473">
    <property type="entry name" value="MFS general substrate transporter"/>
    <property type="match status" value="1"/>
</dbReference>
<organism evidence="6 7">
    <name type="scientific">Cafeteria roenbergensis</name>
    <name type="common">Marine flagellate</name>
    <dbReference type="NCBI Taxonomy" id="33653"/>
    <lineage>
        <taxon>Eukaryota</taxon>
        <taxon>Sar</taxon>
        <taxon>Stramenopiles</taxon>
        <taxon>Bigyra</taxon>
        <taxon>Opalozoa</taxon>
        <taxon>Bicosoecida</taxon>
        <taxon>Cafeteriaceae</taxon>
        <taxon>Cafeteria</taxon>
    </lineage>
</organism>
<evidence type="ECO:0000256" key="5">
    <source>
        <dbReference type="SAM" id="Phobius"/>
    </source>
</evidence>
<feature type="transmembrane region" description="Helical" evidence="5">
    <location>
        <begin position="216"/>
        <end position="233"/>
    </location>
</feature>
<evidence type="ECO:0000313" key="7">
    <source>
        <dbReference type="Proteomes" id="UP000323011"/>
    </source>
</evidence>
<dbReference type="InterPro" id="IPR036259">
    <property type="entry name" value="MFS_trans_sf"/>
</dbReference>
<dbReference type="OMA" id="MYERVPF"/>
<dbReference type="EMBL" id="VLTN01000093">
    <property type="protein sequence ID" value="KAA0146285.1"/>
    <property type="molecule type" value="Genomic_DNA"/>
</dbReference>
<feature type="transmembrane region" description="Helical" evidence="5">
    <location>
        <begin position="142"/>
        <end position="160"/>
    </location>
</feature>
<proteinExistence type="predicted"/>
<dbReference type="PANTHER" id="PTHR23121">
    <property type="entry name" value="SODIUM-DEPENDENT GLUCOSE TRANSPORTER 1"/>
    <property type="match status" value="1"/>
</dbReference>
<dbReference type="Gene3D" id="1.20.1250.20">
    <property type="entry name" value="MFS general substrate transporter like domains"/>
    <property type="match status" value="1"/>
</dbReference>
<feature type="transmembrane region" description="Helical" evidence="5">
    <location>
        <begin position="74"/>
        <end position="93"/>
    </location>
</feature>
<feature type="region of interest" description="Disordered" evidence="4">
    <location>
        <begin position="384"/>
        <end position="462"/>
    </location>
</feature>
<dbReference type="PANTHER" id="PTHR23121:SF9">
    <property type="entry name" value="SODIUM-DEPENDENT GLUCOSE TRANSPORTER 1"/>
    <property type="match status" value="1"/>
</dbReference>
<protein>
    <submittedName>
        <fullName evidence="6">Uncharacterized protein</fullName>
    </submittedName>
</protein>
<comment type="caution">
    <text evidence="6">The sequence shown here is derived from an EMBL/GenBank/DDBJ whole genome shotgun (WGS) entry which is preliminary data.</text>
</comment>
<dbReference type="AlphaFoldDB" id="A0A5A8C0N9"/>
<evidence type="ECO:0000256" key="1">
    <source>
        <dbReference type="ARBA" id="ARBA00022692"/>
    </source>
</evidence>
<accession>A0A5A8C0N9</accession>
<keyword evidence="7" id="KW-1185">Reference proteome</keyword>
<gene>
    <name evidence="6" type="ORF">FNF29_08156</name>
</gene>
<dbReference type="Proteomes" id="UP000323011">
    <property type="component" value="Unassembled WGS sequence"/>
</dbReference>